<proteinExistence type="predicted"/>
<feature type="region of interest" description="Disordered" evidence="1">
    <location>
        <begin position="367"/>
        <end position="389"/>
    </location>
</feature>
<evidence type="ECO:0000313" key="2">
    <source>
        <dbReference type="EMBL" id="KIM81258.1"/>
    </source>
</evidence>
<feature type="compositionally biased region" description="Basic and acidic residues" evidence="1">
    <location>
        <begin position="127"/>
        <end position="139"/>
    </location>
</feature>
<feature type="compositionally biased region" description="Polar residues" evidence="1">
    <location>
        <begin position="165"/>
        <end position="182"/>
    </location>
</feature>
<evidence type="ECO:0000313" key="3">
    <source>
        <dbReference type="Proteomes" id="UP000054166"/>
    </source>
</evidence>
<reference evidence="2 3" key="1">
    <citation type="submission" date="2014-04" db="EMBL/GenBank/DDBJ databases">
        <authorList>
            <consortium name="DOE Joint Genome Institute"/>
            <person name="Kuo A."/>
            <person name="Tarkka M."/>
            <person name="Buscot F."/>
            <person name="Kohler A."/>
            <person name="Nagy L.G."/>
            <person name="Floudas D."/>
            <person name="Copeland A."/>
            <person name="Barry K.W."/>
            <person name="Cichocki N."/>
            <person name="Veneault-Fourrey C."/>
            <person name="LaButti K."/>
            <person name="Lindquist E.A."/>
            <person name="Lipzen A."/>
            <person name="Lundell T."/>
            <person name="Morin E."/>
            <person name="Murat C."/>
            <person name="Sun H."/>
            <person name="Tunlid A."/>
            <person name="Henrissat B."/>
            <person name="Grigoriev I.V."/>
            <person name="Hibbett D.S."/>
            <person name="Martin F."/>
            <person name="Nordberg H.P."/>
            <person name="Cantor M.N."/>
            <person name="Hua S.X."/>
        </authorList>
    </citation>
    <scope>NUCLEOTIDE SEQUENCE [LARGE SCALE GENOMIC DNA]</scope>
    <source>
        <strain evidence="2 3">F 1598</strain>
    </source>
</reference>
<reference evidence="3" key="2">
    <citation type="submission" date="2015-01" db="EMBL/GenBank/DDBJ databases">
        <title>Evolutionary Origins and Diversification of the Mycorrhizal Mutualists.</title>
        <authorList>
            <consortium name="DOE Joint Genome Institute"/>
            <consortium name="Mycorrhizal Genomics Consortium"/>
            <person name="Kohler A."/>
            <person name="Kuo A."/>
            <person name="Nagy L.G."/>
            <person name="Floudas D."/>
            <person name="Copeland A."/>
            <person name="Barry K.W."/>
            <person name="Cichocki N."/>
            <person name="Veneault-Fourrey C."/>
            <person name="LaButti K."/>
            <person name="Lindquist E.A."/>
            <person name="Lipzen A."/>
            <person name="Lundell T."/>
            <person name="Morin E."/>
            <person name="Murat C."/>
            <person name="Riley R."/>
            <person name="Ohm R."/>
            <person name="Sun H."/>
            <person name="Tunlid A."/>
            <person name="Henrissat B."/>
            <person name="Grigoriev I.V."/>
            <person name="Hibbett D.S."/>
            <person name="Martin F."/>
        </authorList>
    </citation>
    <scope>NUCLEOTIDE SEQUENCE [LARGE SCALE GENOMIC DNA]</scope>
    <source>
        <strain evidence="3">F 1598</strain>
    </source>
</reference>
<feature type="compositionally biased region" description="Basic and acidic residues" evidence="1">
    <location>
        <begin position="420"/>
        <end position="435"/>
    </location>
</feature>
<feature type="region of interest" description="Disordered" evidence="1">
    <location>
        <begin position="418"/>
        <end position="451"/>
    </location>
</feature>
<dbReference type="Proteomes" id="UP000054166">
    <property type="component" value="Unassembled WGS sequence"/>
</dbReference>
<feature type="compositionally biased region" description="Polar residues" evidence="1">
    <location>
        <begin position="24"/>
        <end position="47"/>
    </location>
</feature>
<dbReference type="STRING" id="765440.A0A0C3B4X2"/>
<keyword evidence="3" id="KW-1185">Reference proteome</keyword>
<dbReference type="InParanoid" id="A0A0C3B4X2"/>
<feature type="region of interest" description="Disordered" evidence="1">
    <location>
        <begin position="1"/>
        <end position="184"/>
    </location>
</feature>
<accession>A0A0C3B4X2</accession>
<dbReference type="HOGENOM" id="CLU_426476_0_0_1"/>
<feature type="region of interest" description="Disordered" evidence="1">
    <location>
        <begin position="233"/>
        <end position="263"/>
    </location>
</feature>
<evidence type="ECO:0000256" key="1">
    <source>
        <dbReference type="SAM" id="MobiDB-lite"/>
    </source>
</evidence>
<feature type="region of interest" description="Disordered" evidence="1">
    <location>
        <begin position="531"/>
        <end position="596"/>
    </location>
</feature>
<feature type="compositionally biased region" description="Basic and acidic residues" evidence="1">
    <location>
        <begin position="242"/>
        <end position="261"/>
    </location>
</feature>
<dbReference type="AlphaFoldDB" id="A0A0C3B4X2"/>
<gene>
    <name evidence="2" type="ORF">PILCRDRAFT_506303</name>
</gene>
<name>A0A0C3B4X2_PILCF</name>
<sequence>MRYRHTHNPLPPPPQPLPLDRFPSLTQQFPSDSTAHSQPFSYTTNGYRSRDDYGQDSNTNGIPYANTMPLADGMKNGKSPGVHANGYQNPSQRHVVNGVAHAPPMFVPDSTSGVGSSRSRKRSKGPVGRDGRSEERVSTDRAGPSRNQSAPTPQHYAHARDEAEFSQNQNTPTSQPYTQPQNKYPYIASDLFGIGRAVDQTTHNNRARIIPGASPTKRIIPPRVPPLPKFIRDGTQKFIEQSPERPRDRQSRRHRDDDRRRSFQGMDELASRVSGHHGLAASLSDGEDDIENRLVSASAFVSGYGSGYDEGYGYASTYRHGYMPSRSDGYAVPRSDSSDDGVGGLGLLDIPRNPVVAEALDQADGVDDMTTPRARHAEPHRRRSNSTSEWRSIDLLTLPPSGRLRETHRTLDEVLGTDGVQRETRPRDPSVEEARQNVAGRNSMNSMNSSVSSWGTVQTSVRGSMSDLGLIGLHRGGVTGQGSVAEGAHSTPMFTRDLEGEDEAGGTPRMSMFARRVPLGLPVDTRAARLQVDNERSRHSRSLSHPEISLPLDESNDSHHNNQAIRPPHSRQHSLTQSVSLDSGTHPPSIYGSQPTANALDLTFDGAVPSAVDTTRETTTQIRAPAPRMGGPNVLDLWRSQA</sequence>
<dbReference type="EMBL" id="KN833000">
    <property type="protein sequence ID" value="KIM81258.1"/>
    <property type="molecule type" value="Genomic_DNA"/>
</dbReference>
<protein>
    <submittedName>
        <fullName evidence="2">Uncharacterized protein</fullName>
    </submittedName>
</protein>
<feature type="compositionally biased region" description="Polar residues" evidence="1">
    <location>
        <begin position="573"/>
        <end position="583"/>
    </location>
</feature>
<feature type="compositionally biased region" description="Low complexity" evidence="1">
    <location>
        <begin position="442"/>
        <end position="451"/>
    </location>
</feature>
<organism evidence="2 3">
    <name type="scientific">Piloderma croceum (strain F 1598)</name>
    <dbReference type="NCBI Taxonomy" id="765440"/>
    <lineage>
        <taxon>Eukaryota</taxon>
        <taxon>Fungi</taxon>
        <taxon>Dikarya</taxon>
        <taxon>Basidiomycota</taxon>
        <taxon>Agaricomycotina</taxon>
        <taxon>Agaricomycetes</taxon>
        <taxon>Agaricomycetidae</taxon>
        <taxon>Atheliales</taxon>
        <taxon>Atheliaceae</taxon>
        <taxon>Piloderma</taxon>
    </lineage>
</organism>